<sequence length="142" mass="15285">MENRIETYNTEARAAGDLITAASVNIIQTGLDQIVSTWGTASAGSARAITGDVCRASLLNNWITWLKTYSSRIGATSVTNSITNVAIGDLMIQSKVTQVYNATQSVKNWCNRAECNASECNRIESNTSESNSNESNNREGGN</sequence>
<organism evidence="1 2">
    <name type="scientific">Fusobacterium ulcerans 12-1B</name>
    <dbReference type="NCBI Taxonomy" id="457404"/>
    <lineage>
        <taxon>Bacteria</taxon>
        <taxon>Fusobacteriati</taxon>
        <taxon>Fusobacteriota</taxon>
        <taxon>Fusobacteriia</taxon>
        <taxon>Fusobacteriales</taxon>
        <taxon>Fusobacteriaceae</taxon>
        <taxon>Fusobacterium</taxon>
    </lineage>
</organism>
<comment type="caution">
    <text evidence="1">The sequence shown here is derived from an EMBL/GenBank/DDBJ whole genome shotgun (WGS) entry which is preliminary data.</text>
</comment>
<dbReference type="RefSeq" id="WP_008695586.1">
    <property type="nucleotide sequence ID" value="NZ_KE161007.1"/>
</dbReference>
<evidence type="ECO:0000313" key="2">
    <source>
        <dbReference type="Proteomes" id="UP000003233"/>
    </source>
</evidence>
<dbReference type="PATRIC" id="fig|457404.5.peg.957"/>
<evidence type="ECO:0000313" key="1">
    <source>
        <dbReference type="EMBL" id="EHO84460.1"/>
    </source>
</evidence>
<accession>H1PPD6</accession>
<dbReference type="BioCyc" id="FSP457404-HMP:GTSQ-280-MONOMER"/>
<keyword evidence="2" id="KW-1185">Reference proteome</keyword>
<protein>
    <submittedName>
        <fullName evidence="1">Uncharacterized protein</fullName>
    </submittedName>
</protein>
<dbReference type="Proteomes" id="UP000003233">
    <property type="component" value="Unassembled WGS sequence"/>
</dbReference>
<dbReference type="AlphaFoldDB" id="H1PPD6"/>
<dbReference type="EMBL" id="AGWJ02000006">
    <property type="protein sequence ID" value="EHO84460.1"/>
    <property type="molecule type" value="Genomic_DNA"/>
</dbReference>
<name>H1PPD6_9FUSO</name>
<reference evidence="1 2" key="1">
    <citation type="submission" date="2012-07" db="EMBL/GenBank/DDBJ databases">
        <title>The Genome Sequence of Fusobacterium ulcerans 12_1B.</title>
        <authorList>
            <consortium name="The Broad Institute Genome Sequencing Platform"/>
            <person name="Earl A."/>
            <person name="Ward D."/>
            <person name="Feldgarden M."/>
            <person name="Gevers D."/>
            <person name="Strauss J."/>
            <person name="Ambrose C.E."/>
            <person name="Allen-Vercoe E."/>
            <person name="Walker B."/>
            <person name="Young S.K."/>
            <person name="Zeng Q."/>
            <person name="Gargeya S."/>
            <person name="Fitzgerald M."/>
            <person name="Haas B."/>
            <person name="Abouelleil A."/>
            <person name="Alvarado L."/>
            <person name="Arachchi H.M."/>
            <person name="Berlin A.M."/>
            <person name="Chapman S.B."/>
            <person name="Goldberg J."/>
            <person name="Griggs A."/>
            <person name="Gujja S."/>
            <person name="Hansen M."/>
            <person name="Howarth C."/>
            <person name="Imamovic A."/>
            <person name="Larimer J."/>
            <person name="McCowen C."/>
            <person name="Montmayeur A."/>
            <person name="Murphy C."/>
            <person name="Neiman D."/>
            <person name="Pearson M."/>
            <person name="Priest M."/>
            <person name="Roberts A."/>
            <person name="Saif S."/>
            <person name="Shea T."/>
            <person name="Sisk P."/>
            <person name="Sykes S."/>
            <person name="Wortman J."/>
            <person name="Nusbaum C."/>
            <person name="Birren B."/>
        </authorList>
    </citation>
    <scope>NUCLEOTIDE SEQUENCE [LARGE SCALE GENOMIC DNA]</scope>
    <source>
        <strain evidence="1 2">12_1B</strain>
    </source>
</reference>
<dbReference type="HOGENOM" id="CLU_1813002_0_0_0"/>
<gene>
    <name evidence="1" type="ORF">HMPREF0402_00279</name>
</gene>
<proteinExistence type="predicted"/>